<keyword evidence="6" id="KW-0677">Repeat</keyword>
<keyword evidence="18" id="KW-1185">Reference proteome</keyword>
<feature type="domain" description="C2H2-type" evidence="17">
    <location>
        <begin position="833"/>
        <end position="860"/>
    </location>
</feature>
<feature type="domain" description="C2H2-type" evidence="17">
    <location>
        <begin position="1074"/>
        <end position="1096"/>
    </location>
</feature>
<feature type="region of interest" description="Disordered" evidence="16">
    <location>
        <begin position="52"/>
        <end position="93"/>
    </location>
</feature>
<keyword evidence="5" id="KW-0479">Metal-binding</keyword>
<feature type="domain" description="C2H2-type" evidence="17">
    <location>
        <begin position="524"/>
        <end position="546"/>
    </location>
</feature>
<feature type="domain" description="C2H2-type" evidence="17">
    <location>
        <begin position="1134"/>
        <end position="1161"/>
    </location>
</feature>
<evidence type="ECO:0000256" key="13">
    <source>
        <dbReference type="ARBA" id="ARBA00023163"/>
    </source>
</evidence>
<feature type="domain" description="C2H2-type" evidence="17">
    <location>
        <begin position="1249"/>
        <end position="1280"/>
    </location>
</feature>
<feature type="domain" description="C2H2-type" evidence="17">
    <location>
        <begin position="698"/>
        <end position="726"/>
    </location>
</feature>
<dbReference type="Proteomes" id="UP000515154">
    <property type="component" value="Linkage group LG1"/>
</dbReference>
<feature type="domain" description="C2H2-type" evidence="17">
    <location>
        <begin position="133"/>
        <end position="160"/>
    </location>
</feature>
<organism evidence="18 19">
    <name type="scientific">Octopus sinensis</name>
    <name type="common">East Asian common octopus</name>
    <dbReference type="NCBI Taxonomy" id="2607531"/>
    <lineage>
        <taxon>Eukaryota</taxon>
        <taxon>Metazoa</taxon>
        <taxon>Spiralia</taxon>
        <taxon>Lophotrochozoa</taxon>
        <taxon>Mollusca</taxon>
        <taxon>Cephalopoda</taxon>
        <taxon>Coleoidea</taxon>
        <taxon>Octopodiformes</taxon>
        <taxon>Octopoda</taxon>
        <taxon>Incirrata</taxon>
        <taxon>Octopodidae</taxon>
        <taxon>Octopus</taxon>
    </lineage>
</organism>
<dbReference type="KEGG" id="osn:115212031"/>
<keyword evidence="11" id="KW-0238">DNA-binding</keyword>
<evidence type="ECO:0000256" key="10">
    <source>
        <dbReference type="ARBA" id="ARBA00023015"/>
    </source>
</evidence>
<gene>
    <name evidence="19" type="primary">LOC115212031</name>
</gene>
<feature type="domain" description="C2H2-type" evidence="17">
    <location>
        <begin position="1168"/>
        <end position="1196"/>
    </location>
</feature>
<dbReference type="FunFam" id="3.30.160.60:FF:000736">
    <property type="entry name" value="Zinc finger protein 423"/>
    <property type="match status" value="1"/>
</dbReference>
<evidence type="ECO:0000256" key="12">
    <source>
        <dbReference type="ARBA" id="ARBA00023159"/>
    </source>
</evidence>
<keyword evidence="9" id="KW-0862">Zinc</keyword>
<feature type="domain" description="C2H2-type" evidence="17">
    <location>
        <begin position="919"/>
        <end position="946"/>
    </location>
</feature>
<keyword evidence="12" id="KW-0010">Activator</keyword>
<feature type="domain" description="C2H2-type" evidence="17">
    <location>
        <begin position="989"/>
        <end position="1016"/>
    </location>
</feature>
<dbReference type="Pfam" id="PF13912">
    <property type="entry name" value="zf-C2H2_6"/>
    <property type="match status" value="2"/>
</dbReference>
<evidence type="ECO:0000256" key="14">
    <source>
        <dbReference type="ARBA" id="ARBA00023242"/>
    </source>
</evidence>
<evidence type="ECO:0000256" key="11">
    <source>
        <dbReference type="ARBA" id="ARBA00023125"/>
    </source>
</evidence>
<dbReference type="RefSeq" id="XP_029636695.1">
    <property type="nucleotide sequence ID" value="XM_029780835.2"/>
</dbReference>
<dbReference type="InterPro" id="IPR036236">
    <property type="entry name" value="Znf_C2H2_sf"/>
</dbReference>
<keyword evidence="7 15" id="KW-0863">Zinc-finger</keyword>
<protein>
    <submittedName>
        <fullName evidence="19">Zinc finger protein 423-like isoform X1</fullName>
    </submittedName>
</protein>
<dbReference type="FunFam" id="3.30.160.60:FF:000167">
    <property type="entry name" value="Zinc finger protein 521"/>
    <property type="match status" value="1"/>
</dbReference>
<dbReference type="PANTHER" id="PTHR24379:SF128">
    <property type="entry name" value="C2H2-TYPE DOMAIN-CONTAINING PROTEIN"/>
    <property type="match status" value="1"/>
</dbReference>
<feature type="domain" description="C2H2-type" evidence="17">
    <location>
        <begin position="642"/>
        <end position="665"/>
    </location>
</feature>
<evidence type="ECO:0000256" key="7">
    <source>
        <dbReference type="ARBA" id="ARBA00022771"/>
    </source>
</evidence>
<feature type="domain" description="C2H2-type" evidence="17">
    <location>
        <begin position="222"/>
        <end position="246"/>
    </location>
</feature>
<evidence type="ECO:0000256" key="9">
    <source>
        <dbReference type="ARBA" id="ARBA00022833"/>
    </source>
</evidence>
<comment type="subcellular location">
    <subcellularLocation>
        <location evidence="1">Nucleus</location>
    </subcellularLocation>
</comment>
<keyword evidence="4" id="KW-0678">Repressor</keyword>
<evidence type="ECO:0000256" key="16">
    <source>
        <dbReference type="SAM" id="MobiDB-lite"/>
    </source>
</evidence>
<sequence length="1377" mass="156610">MAADSTEDDTMGDYTCEMCSATFHSLNQFMNHRNFECLGEHSDDLVCDMDLSEPSGSATPSSSCSLDHGGQSPSGMSESPASPGVENISPDQLPFSIGISETNPYGCPHCDKAFPRHSYLKLHEQEHGELMPFRCSYCSRLFRHKRSRDRHVKLHTGDKKYKCSQCDAAFARSDHLKSHLRTHDTGKPFKCTICNRGYTTAAALSSHMYSHRKPNSSGQMEYKCYQCEEIFYQPKDLQNHYNDCHAPAPLREKTLQCTQCSEMFVSQELLDLHVEQEHVKEQKRKFSTPDNISDIDIFHKKLKTHNDISINKQMLSNTSDLTVKENGLDLMPEIMDSSSVSDPANRENALVCPYCLQDNFESLELLEIHMQCVHSVKATEVYTCNYCNAPYPNLYALHDHMKVVHQNLTCMDIKYPCSLCSRHFTSIDALAEHKKHTHSQASSSNHSLYCAECALLFQNPMEFQEHIQRSHNCLQDTPRPKPPKSKKVSNDTKKDIKRMNSHSIFNNTKNSSPAPNERMVEEKMVCDQCNATFLDIKNFQTHLKIHLDSVLTQYICPQCQKQFTTEDQLESHLSLHYLCLSTEYGCTSCMKTFSKPDELQKHLMDIHAHHLYRCSLCKEIFDSKVNIQVHFAIKHSNECKIYKCTKCNSVFISEVDWQLHVRSAHLQMPKPHKCLFCKEGFTTEVELQCHLTIHGKPFKCPMCSEAFHVEYLLDKHLQNEHDPDKNSKRLGNSQSDIKVEKDIGSSSLLNSCGTIDVSNSVTSGSGIWKSTDPLHTCNICDMKFSNLSSLQLHKKQDHRVALANNHTSQVMTTVESSVITSKVIGSSNDKVALSCTYCSQSFKSRTELERHMKIHLNSSSQKCNICDEVFPSPNTLAEHKLQHCKIPQGNICVGCKIPLKSEDQFYIHSQEHGFQGAIMQCVICRQTLASMMELQMHGKHHFQTKPNFFTCCVCLRGFDSKENLISKLNSSGRTYFVCKPCYHGETSDFHCNECGARFPTNEQLESHVTKHRRTYQCIKCQQSFSTEYEIQLHVATHVLQEGNIHECKLCSQVFDSPAKLQCHLIEHTYGNSEYRCSVCCKVFSNATDIQAHAFEHGIHARKFGCIHCNQRFFFSAELDNHMINHVKPESVSELQCKDCPQTFSNIVSFNAHRRIHQQQMDNSTSTPIKCTFCHEVFNDTSELQKHFFTCHTEQDIEHSINKRNYQCSQCNKECSSLANLQNHMKIHKIEKENQKSQVPKTQIVDVKPVLCPVCGQIFSKRSLMKEHMNTVHLVHQESKASTQGNTASTSTTGTEYGDVNGDSQSCASDEANEMNHSSPQQTANSTSPVSVSLVNMKMEICVPENQLHPSSEDDEIFNDVSHNSQMITDCKMDSSEN</sequence>
<feature type="domain" description="C2H2-type" evidence="17">
    <location>
        <begin position="161"/>
        <end position="188"/>
    </location>
</feature>
<dbReference type="Gene3D" id="3.30.160.60">
    <property type="entry name" value="Classic Zinc Finger"/>
    <property type="match status" value="15"/>
</dbReference>
<feature type="compositionally biased region" description="Low complexity" evidence="16">
    <location>
        <begin position="52"/>
        <end position="65"/>
    </location>
</feature>
<evidence type="ECO:0000256" key="15">
    <source>
        <dbReference type="PROSITE-ProRule" id="PRU00042"/>
    </source>
</evidence>
<dbReference type="SMART" id="SM00355">
    <property type="entry name" value="ZnF_C2H2"/>
    <property type="match status" value="32"/>
</dbReference>
<comment type="similarity">
    <text evidence="2">Belongs to the krueppel C2H2-type zinc-finger protein family.</text>
</comment>
<feature type="domain" description="C2H2-type" evidence="17">
    <location>
        <begin position="775"/>
        <end position="798"/>
    </location>
</feature>
<accession>A0A6P7SEW1</accession>
<feature type="domain" description="C2H2-type" evidence="17">
    <location>
        <begin position="105"/>
        <end position="132"/>
    </location>
</feature>
<dbReference type="FunFam" id="3.30.160.60:FF:000446">
    <property type="entry name" value="Zinc finger protein"/>
    <property type="match status" value="2"/>
</dbReference>
<keyword evidence="3" id="KW-0217">Developmental protein</keyword>
<feature type="compositionally biased region" description="Polar residues" evidence="16">
    <location>
        <begin position="71"/>
        <end position="80"/>
    </location>
</feature>
<evidence type="ECO:0000313" key="19">
    <source>
        <dbReference type="RefSeq" id="XP_029636695.1"/>
    </source>
</evidence>
<name>A0A6P7SEW1_9MOLL</name>
<proteinExistence type="inferred from homology"/>
<feature type="domain" description="C2H2-type" evidence="17">
    <location>
        <begin position="554"/>
        <end position="576"/>
    </location>
</feature>
<feature type="domain" description="C2H2-type" evidence="17">
    <location>
        <begin position="1103"/>
        <end position="1130"/>
    </location>
</feature>
<dbReference type="SUPFAM" id="SSF57667">
    <property type="entry name" value="beta-beta-alpha zinc fingers"/>
    <property type="match status" value="12"/>
</dbReference>
<dbReference type="Pfam" id="PF00096">
    <property type="entry name" value="zf-C2H2"/>
    <property type="match status" value="10"/>
</dbReference>
<evidence type="ECO:0000256" key="1">
    <source>
        <dbReference type="ARBA" id="ARBA00004123"/>
    </source>
</evidence>
<feature type="domain" description="C2H2-type" evidence="17">
    <location>
        <begin position="1205"/>
        <end position="1232"/>
    </location>
</feature>
<dbReference type="PROSITE" id="PS50157">
    <property type="entry name" value="ZINC_FINGER_C2H2_2"/>
    <property type="match status" value="26"/>
</dbReference>
<feature type="domain" description="C2H2-type" evidence="17">
    <location>
        <begin position="1045"/>
        <end position="1072"/>
    </location>
</feature>
<dbReference type="InterPro" id="IPR013087">
    <property type="entry name" value="Znf_C2H2_type"/>
</dbReference>
<keyword evidence="13" id="KW-0804">Transcription</keyword>
<feature type="domain" description="C2H2-type" evidence="17">
    <location>
        <begin position="612"/>
        <end position="640"/>
    </location>
</feature>
<dbReference type="PROSITE" id="PS00028">
    <property type="entry name" value="ZINC_FINGER_C2H2_1"/>
    <property type="match status" value="28"/>
</dbReference>
<evidence type="ECO:0000256" key="4">
    <source>
        <dbReference type="ARBA" id="ARBA00022491"/>
    </source>
</evidence>
<evidence type="ECO:0000256" key="2">
    <source>
        <dbReference type="ARBA" id="ARBA00006991"/>
    </source>
</evidence>
<evidence type="ECO:0000259" key="17">
    <source>
        <dbReference type="PROSITE" id="PS50157"/>
    </source>
</evidence>
<evidence type="ECO:0000256" key="5">
    <source>
        <dbReference type="ARBA" id="ARBA00022723"/>
    </source>
</evidence>
<feature type="domain" description="C2H2-type" evidence="17">
    <location>
        <begin position="1015"/>
        <end position="1042"/>
    </location>
</feature>
<dbReference type="GO" id="GO:0008270">
    <property type="term" value="F:zinc ion binding"/>
    <property type="evidence" value="ECO:0007669"/>
    <property type="project" value="UniProtKB-KW"/>
</dbReference>
<evidence type="ECO:0000313" key="18">
    <source>
        <dbReference type="Proteomes" id="UP000515154"/>
    </source>
</evidence>
<evidence type="ECO:0000256" key="6">
    <source>
        <dbReference type="ARBA" id="ARBA00022737"/>
    </source>
</evidence>
<feature type="compositionally biased region" description="Polar residues" evidence="16">
    <location>
        <begin position="1314"/>
        <end position="1328"/>
    </location>
</feature>
<feature type="domain" description="C2H2-type" evidence="17">
    <location>
        <begin position="189"/>
        <end position="216"/>
    </location>
</feature>
<dbReference type="PANTHER" id="PTHR24379">
    <property type="entry name" value="KRAB AND ZINC FINGER DOMAIN-CONTAINING"/>
    <property type="match status" value="1"/>
</dbReference>
<feature type="domain" description="C2H2-type" evidence="17">
    <location>
        <begin position="584"/>
        <end position="608"/>
    </location>
</feature>
<feature type="compositionally biased region" description="Polar residues" evidence="16">
    <location>
        <begin position="1279"/>
        <end position="1294"/>
    </location>
</feature>
<feature type="region of interest" description="Disordered" evidence="16">
    <location>
        <begin position="473"/>
        <end position="492"/>
    </location>
</feature>
<keyword evidence="14" id="KW-0539">Nucleus</keyword>
<evidence type="ECO:0000256" key="3">
    <source>
        <dbReference type="ARBA" id="ARBA00022473"/>
    </source>
</evidence>
<evidence type="ECO:0000256" key="8">
    <source>
        <dbReference type="ARBA" id="ARBA00022782"/>
    </source>
</evidence>
<feature type="domain" description="C2H2-type" evidence="17">
    <location>
        <begin position="415"/>
        <end position="443"/>
    </location>
</feature>
<feature type="domain" description="C2H2-type" evidence="17">
    <location>
        <begin position="382"/>
        <end position="405"/>
    </location>
</feature>
<keyword evidence="8" id="KW-0221">Differentiation</keyword>
<feature type="domain" description="C2H2-type" evidence="17">
    <location>
        <begin position="255"/>
        <end position="283"/>
    </location>
</feature>
<reference evidence="19" key="1">
    <citation type="submission" date="2025-08" db="UniProtKB">
        <authorList>
            <consortium name="RefSeq"/>
        </authorList>
    </citation>
    <scope>IDENTIFICATION</scope>
</reference>
<keyword evidence="10" id="KW-0805">Transcription regulation</keyword>
<feature type="region of interest" description="Disordered" evidence="16">
    <location>
        <begin position="1274"/>
        <end position="1328"/>
    </location>
</feature>